<evidence type="ECO:0000313" key="2">
    <source>
        <dbReference type="EMBL" id="MCJ0742166.1"/>
    </source>
</evidence>
<reference evidence="2" key="1">
    <citation type="submission" date="2022-03" db="EMBL/GenBank/DDBJ databases">
        <authorList>
            <person name="Woo C.Y."/>
        </authorList>
    </citation>
    <scope>NUCLEOTIDE SEQUENCE</scope>
    <source>
        <strain evidence="2">CYS-01</strain>
    </source>
</reference>
<organism evidence="2 3">
    <name type="scientific">Pedobacter montanisoli</name>
    <dbReference type="NCBI Taxonomy" id="2923277"/>
    <lineage>
        <taxon>Bacteria</taxon>
        <taxon>Pseudomonadati</taxon>
        <taxon>Bacteroidota</taxon>
        <taxon>Sphingobacteriia</taxon>
        <taxon>Sphingobacteriales</taxon>
        <taxon>Sphingobacteriaceae</taxon>
        <taxon>Pedobacter</taxon>
    </lineage>
</organism>
<comment type="caution">
    <text evidence="2">The sequence shown here is derived from an EMBL/GenBank/DDBJ whole genome shotgun (WGS) entry which is preliminary data.</text>
</comment>
<dbReference type="Proteomes" id="UP001165460">
    <property type="component" value="Unassembled WGS sequence"/>
</dbReference>
<proteinExistence type="predicted"/>
<keyword evidence="1" id="KW-0732">Signal</keyword>
<evidence type="ECO:0000313" key="3">
    <source>
        <dbReference type="Proteomes" id="UP001165460"/>
    </source>
</evidence>
<accession>A0ABS9ZU87</accession>
<name>A0ABS9ZU87_9SPHI</name>
<feature type="signal peptide" evidence="1">
    <location>
        <begin position="1"/>
        <end position="20"/>
    </location>
</feature>
<dbReference type="EMBL" id="JALGBH010000001">
    <property type="protein sequence ID" value="MCJ0742166.1"/>
    <property type="molecule type" value="Genomic_DNA"/>
</dbReference>
<sequence>MKHLFTLSLVFFSLTHLAQAQRVESVDLSSERVCANQNATIQLVKAYEQTEQLNSGFLTYSDLSLSGTLFQIKTCYPDFTASRLNENVTGRHTKNNSP</sequence>
<gene>
    <name evidence="2" type="ORF">MMF97_05530</name>
</gene>
<keyword evidence="3" id="KW-1185">Reference proteome</keyword>
<feature type="chain" id="PRO_5046230895" evidence="1">
    <location>
        <begin position="21"/>
        <end position="98"/>
    </location>
</feature>
<protein>
    <submittedName>
        <fullName evidence="2">Uncharacterized protein</fullName>
    </submittedName>
</protein>
<dbReference type="RefSeq" id="WP_243360401.1">
    <property type="nucleotide sequence ID" value="NZ_JALGBH010000001.1"/>
</dbReference>
<evidence type="ECO:0000256" key="1">
    <source>
        <dbReference type="SAM" id="SignalP"/>
    </source>
</evidence>